<proteinExistence type="predicted"/>
<dbReference type="NCBIfam" id="TIGR00462">
    <property type="entry name" value="genX"/>
    <property type="match status" value="1"/>
</dbReference>
<evidence type="ECO:0000256" key="2">
    <source>
        <dbReference type="ARBA" id="ARBA00022741"/>
    </source>
</evidence>
<name>A0ABN8HFA0_9BACT</name>
<dbReference type="PRINTS" id="PR00982">
    <property type="entry name" value="TRNASYNTHLYS"/>
</dbReference>
<dbReference type="PANTHER" id="PTHR42918">
    <property type="entry name" value="LYSYL-TRNA SYNTHETASE"/>
    <property type="match status" value="1"/>
</dbReference>
<dbReference type="InterPro" id="IPR004525">
    <property type="entry name" value="EpmA"/>
</dbReference>
<protein>
    <submittedName>
        <fullName evidence="5">Elongation factor P--(R)-beta-lysine ligase</fullName>
        <ecNumber evidence="5">6.3.1.-</ecNumber>
    </submittedName>
</protein>
<dbReference type="GO" id="GO:0003746">
    <property type="term" value="F:translation elongation factor activity"/>
    <property type="evidence" value="ECO:0007669"/>
    <property type="project" value="UniProtKB-KW"/>
</dbReference>
<dbReference type="InterPro" id="IPR045864">
    <property type="entry name" value="aa-tRNA-synth_II/BPL/LPL"/>
</dbReference>
<evidence type="ECO:0000259" key="4">
    <source>
        <dbReference type="PROSITE" id="PS50862"/>
    </source>
</evidence>
<dbReference type="SUPFAM" id="SSF55681">
    <property type="entry name" value="Class II aaRS and biotin synthetases"/>
    <property type="match status" value="1"/>
</dbReference>
<keyword evidence="5" id="KW-0648">Protein biosynthesis</keyword>
<keyword evidence="1 5" id="KW-0436">Ligase</keyword>
<feature type="domain" description="Aminoacyl-transfer RNA synthetases class-II family profile" evidence="4">
    <location>
        <begin position="1"/>
        <end position="298"/>
    </location>
</feature>
<evidence type="ECO:0000313" key="5">
    <source>
        <dbReference type="EMBL" id="CAH2031467.1"/>
    </source>
</evidence>
<organism evidence="5 6">
    <name type="scientific">Trichlorobacter ammonificans</name>
    <dbReference type="NCBI Taxonomy" id="2916410"/>
    <lineage>
        <taxon>Bacteria</taxon>
        <taxon>Pseudomonadati</taxon>
        <taxon>Thermodesulfobacteriota</taxon>
        <taxon>Desulfuromonadia</taxon>
        <taxon>Geobacterales</taxon>
        <taxon>Geobacteraceae</taxon>
        <taxon>Trichlorobacter</taxon>
    </lineage>
</organism>
<keyword evidence="5" id="KW-0251">Elongation factor</keyword>
<dbReference type="EC" id="6.3.1.-" evidence="5"/>
<keyword evidence="2" id="KW-0547">Nucleotide-binding</keyword>
<gene>
    <name evidence="5" type="primary">epmA</name>
    <name evidence="5" type="ORF">GEAMG1_1635</name>
</gene>
<dbReference type="RefSeq" id="WP_305732286.1">
    <property type="nucleotide sequence ID" value="NZ_OW150024.1"/>
</dbReference>
<dbReference type="Gene3D" id="3.30.930.10">
    <property type="entry name" value="Bira Bifunctional Protein, Domain 2"/>
    <property type="match status" value="1"/>
</dbReference>
<keyword evidence="6" id="KW-1185">Reference proteome</keyword>
<dbReference type="Proteomes" id="UP001295463">
    <property type="component" value="Chromosome"/>
</dbReference>
<dbReference type="PANTHER" id="PTHR42918:SF6">
    <property type="entry name" value="ELONGATION FACTOR P--(R)-BETA-LYSINE LIGASE"/>
    <property type="match status" value="1"/>
</dbReference>
<evidence type="ECO:0000313" key="6">
    <source>
        <dbReference type="Proteomes" id="UP001295463"/>
    </source>
</evidence>
<dbReference type="GO" id="GO:0016874">
    <property type="term" value="F:ligase activity"/>
    <property type="evidence" value="ECO:0007669"/>
    <property type="project" value="UniProtKB-KW"/>
</dbReference>
<evidence type="ECO:0000256" key="1">
    <source>
        <dbReference type="ARBA" id="ARBA00022598"/>
    </source>
</evidence>
<dbReference type="InterPro" id="IPR006195">
    <property type="entry name" value="aa-tRNA-synth_II"/>
</dbReference>
<reference evidence="5 6" key="1">
    <citation type="submission" date="2022-03" db="EMBL/GenBank/DDBJ databases">
        <authorList>
            <person name="Koch H."/>
        </authorList>
    </citation>
    <scope>NUCLEOTIDE SEQUENCE [LARGE SCALE GENOMIC DNA]</scope>
    <source>
        <strain evidence="5 6">G1</strain>
    </source>
</reference>
<evidence type="ECO:0000256" key="3">
    <source>
        <dbReference type="ARBA" id="ARBA00022840"/>
    </source>
</evidence>
<dbReference type="EMBL" id="OW150024">
    <property type="protein sequence ID" value="CAH2031467.1"/>
    <property type="molecule type" value="Genomic_DNA"/>
</dbReference>
<accession>A0ABN8HFA0</accession>
<dbReference type="PROSITE" id="PS50862">
    <property type="entry name" value="AA_TRNA_LIGASE_II"/>
    <property type="match status" value="1"/>
</dbReference>
<dbReference type="InterPro" id="IPR018149">
    <property type="entry name" value="Lys-tRNA-synth_II_C"/>
</dbReference>
<dbReference type="Pfam" id="PF00152">
    <property type="entry name" value="tRNA-synt_2"/>
    <property type="match status" value="1"/>
</dbReference>
<keyword evidence="3" id="KW-0067">ATP-binding</keyword>
<dbReference type="InterPro" id="IPR004364">
    <property type="entry name" value="Aa-tRNA-synt_II"/>
</dbReference>
<sequence>MDNNALQIRAQVLRTVRAFFQEEGFLEVETPLLIPANAPEEHIDPVIVSPTGQLQTSPELCMKRLLCRGHHRIFQISRCWRAHERGSRHLSEFTMLEWYRANADYTQLMNDCEGLLRRVAADCAVGSLFRRDGRTIDPRLPWQRFTVQEAFRRFAAADALTAVENDSFDELVVSVIEPALAELPVPSILTDYPAEMAALARLKGDDPRYAERFELYAGGLELANGFSELSDPVEQRLRFGAANAVRVTRGMEPLPLPEPFLAELPALPPSAGIALGIDRLVMLTTGCATIDEVVAFTPEEL</sequence>